<sequence length="99" mass="10807">MVELATTARDHGSSNYSLTSKKIDEIFALFGIKKSERIDPLITELSGIDSGKRKSTRLELGLSLATSSQNHGNLGHSRYSNHQRSVHTETSYTEGPASS</sequence>
<feature type="region of interest" description="Disordered" evidence="1">
    <location>
        <begin position="66"/>
        <end position="99"/>
    </location>
</feature>
<evidence type="ECO:0000313" key="2">
    <source>
        <dbReference type="EMBL" id="CEL07119.1"/>
    </source>
</evidence>
<name>A0A0U5GBK9_ASPCI</name>
<evidence type="ECO:0000256" key="1">
    <source>
        <dbReference type="SAM" id="MobiDB-lite"/>
    </source>
</evidence>
<keyword evidence="3" id="KW-1185">Reference proteome</keyword>
<gene>
    <name evidence="2" type="ORF">ASPCAL10282</name>
</gene>
<dbReference type="AlphaFoldDB" id="A0A0U5GBK9"/>
<dbReference type="OrthoDB" id="10541602at2759"/>
<feature type="compositionally biased region" description="Polar residues" evidence="1">
    <location>
        <begin position="86"/>
        <end position="99"/>
    </location>
</feature>
<protein>
    <submittedName>
        <fullName evidence="2">Uncharacterized protein</fullName>
    </submittedName>
</protein>
<accession>A0A0U5GBK9</accession>
<proteinExistence type="predicted"/>
<reference evidence="3" key="1">
    <citation type="journal article" date="2016" name="Genome Announc.">
        <title>Draft genome sequences of fungus Aspergillus calidoustus.</title>
        <authorList>
            <person name="Horn F."/>
            <person name="Linde J."/>
            <person name="Mattern D.J."/>
            <person name="Walther G."/>
            <person name="Guthke R."/>
            <person name="Scherlach K."/>
            <person name="Martin K."/>
            <person name="Brakhage A.A."/>
            <person name="Petzke L."/>
            <person name="Valiante V."/>
        </authorList>
    </citation>
    <scope>NUCLEOTIDE SEQUENCE [LARGE SCALE GENOMIC DNA]</scope>
    <source>
        <strain evidence="3">SF006504</strain>
    </source>
</reference>
<organism evidence="2 3">
    <name type="scientific">Aspergillus calidoustus</name>
    <dbReference type="NCBI Taxonomy" id="454130"/>
    <lineage>
        <taxon>Eukaryota</taxon>
        <taxon>Fungi</taxon>
        <taxon>Dikarya</taxon>
        <taxon>Ascomycota</taxon>
        <taxon>Pezizomycotina</taxon>
        <taxon>Eurotiomycetes</taxon>
        <taxon>Eurotiomycetidae</taxon>
        <taxon>Eurotiales</taxon>
        <taxon>Aspergillaceae</taxon>
        <taxon>Aspergillus</taxon>
        <taxon>Aspergillus subgen. Nidulantes</taxon>
    </lineage>
</organism>
<feature type="compositionally biased region" description="Polar residues" evidence="1">
    <location>
        <begin position="66"/>
        <end position="78"/>
    </location>
</feature>
<dbReference type="EMBL" id="CDMC01000009">
    <property type="protein sequence ID" value="CEL07119.1"/>
    <property type="molecule type" value="Genomic_DNA"/>
</dbReference>
<evidence type="ECO:0000313" key="3">
    <source>
        <dbReference type="Proteomes" id="UP000054771"/>
    </source>
</evidence>
<dbReference type="Proteomes" id="UP000054771">
    <property type="component" value="Unassembled WGS sequence"/>
</dbReference>